<dbReference type="AlphaFoldDB" id="A0A0G4ESL8"/>
<sequence>MWQNGRKQSFGKISQGNFWAPKQRPGLRFRGKNEYSWSRMDFKNTLGNTYTAVIVGYCLLWGYFLKTVFWNKDNQVDRVIDQYEYIKKVKAKRLEEEYKELATAWEATKITSEFKEVDRLARFY</sequence>
<keyword evidence="1" id="KW-1133">Transmembrane helix</keyword>
<dbReference type="VEuPathDB" id="CryptoDB:Vbra_8099"/>
<dbReference type="EMBL" id="CDMY01000304">
    <property type="protein sequence ID" value="CEM00997.1"/>
    <property type="molecule type" value="Genomic_DNA"/>
</dbReference>
<keyword evidence="3" id="KW-1185">Reference proteome</keyword>
<dbReference type="InParanoid" id="A0A0G4ESL8"/>
<dbReference type="Proteomes" id="UP000041254">
    <property type="component" value="Unassembled WGS sequence"/>
</dbReference>
<protein>
    <submittedName>
        <fullName evidence="2">Uncharacterized protein</fullName>
    </submittedName>
</protein>
<keyword evidence="1" id="KW-0472">Membrane</keyword>
<gene>
    <name evidence="2" type="ORF">Vbra_8099</name>
</gene>
<proteinExistence type="predicted"/>
<evidence type="ECO:0000313" key="2">
    <source>
        <dbReference type="EMBL" id="CEM00997.1"/>
    </source>
</evidence>
<reference evidence="2 3" key="1">
    <citation type="submission" date="2014-11" db="EMBL/GenBank/DDBJ databases">
        <authorList>
            <person name="Zhu J."/>
            <person name="Qi W."/>
            <person name="Song R."/>
        </authorList>
    </citation>
    <scope>NUCLEOTIDE SEQUENCE [LARGE SCALE GENOMIC DNA]</scope>
</reference>
<evidence type="ECO:0000313" key="3">
    <source>
        <dbReference type="Proteomes" id="UP000041254"/>
    </source>
</evidence>
<evidence type="ECO:0000256" key="1">
    <source>
        <dbReference type="SAM" id="Phobius"/>
    </source>
</evidence>
<accession>A0A0G4ESL8</accession>
<organism evidence="2 3">
    <name type="scientific">Vitrella brassicaformis (strain CCMP3155)</name>
    <dbReference type="NCBI Taxonomy" id="1169540"/>
    <lineage>
        <taxon>Eukaryota</taxon>
        <taxon>Sar</taxon>
        <taxon>Alveolata</taxon>
        <taxon>Colpodellida</taxon>
        <taxon>Vitrellaceae</taxon>
        <taxon>Vitrella</taxon>
    </lineage>
</organism>
<keyword evidence="1" id="KW-0812">Transmembrane</keyword>
<feature type="transmembrane region" description="Helical" evidence="1">
    <location>
        <begin position="47"/>
        <end position="65"/>
    </location>
</feature>
<name>A0A0G4ESL8_VITBC</name>